<dbReference type="PANTHER" id="PTHR34823">
    <property type="entry name" value="GLCNAC-BINDING PROTEIN A"/>
    <property type="match status" value="1"/>
</dbReference>
<keyword evidence="5" id="KW-1185">Reference proteome</keyword>
<name>A0A7W9KPT5_9PSEU</name>
<dbReference type="InterPro" id="IPR014756">
    <property type="entry name" value="Ig_E-set"/>
</dbReference>
<dbReference type="Proteomes" id="UP000585638">
    <property type="component" value="Unassembled WGS sequence"/>
</dbReference>
<keyword evidence="1 2" id="KW-0732">Signal</keyword>
<dbReference type="InterPro" id="IPR012291">
    <property type="entry name" value="CBM2_carb-bd_dom_sf"/>
</dbReference>
<dbReference type="InterPro" id="IPR006311">
    <property type="entry name" value="TAT_signal"/>
</dbReference>
<dbReference type="CDD" id="cd21177">
    <property type="entry name" value="LPMO_AA10"/>
    <property type="match status" value="1"/>
</dbReference>
<dbReference type="Gene3D" id="2.60.40.290">
    <property type="match status" value="1"/>
</dbReference>
<sequence>MRIRRTVLAAAIGVVSALATVVAAAPQASAHGAMVSIGSRTFLCYEDGLTSSGQEIPQNPACQAATATSGVVPLYNWFAVGNRTANGGKAGVIPDGKLCSGNSNYYDFSGFDQARSDWPITHLTAGSTITVKYNKWAAHPGTFNLYITKDGWDSTRPLTWADLESVPFSTATNPPSVGDSGSASSYYYWTATLPANKTGNHIIFSQWVRSDSTENFLGCSDVKFDGGNGNVTGIGAGAPPPPTSTPCTASYAVTSTWPGGFQAQVTVSNPSTSAMTGWTVGWTVAEGETVTSSWNGTLTQAGSLATVKAANWNNQLAAGGTTNFGFTATYNGTPPVPTSVSCQSP</sequence>
<dbReference type="SUPFAM" id="SSF49384">
    <property type="entry name" value="Carbohydrate-binding domain"/>
    <property type="match status" value="1"/>
</dbReference>
<evidence type="ECO:0000259" key="3">
    <source>
        <dbReference type="PROSITE" id="PS51173"/>
    </source>
</evidence>
<protein>
    <submittedName>
        <fullName evidence="4">Chitin-binding protein</fullName>
    </submittedName>
</protein>
<dbReference type="InterPro" id="IPR004302">
    <property type="entry name" value="Cellulose/chitin-bd_N"/>
</dbReference>
<evidence type="ECO:0000313" key="4">
    <source>
        <dbReference type="EMBL" id="MBB5896518.1"/>
    </source>
</evidence>
<proteinExistence type="predicted"/>
<dbReference type="Pfam" id="PF03067">
    <property type="entry name" value="LPMO_10"/>
    <property type="match status" value="1"/>
</dbReference>
<dbReference type="PANTHER" id="PTHR34823:SF1">
    <property type="entry name" value="CHITIN-BINDING TYPE-4 DOMAIN-CONTAINING PROTEIN"/>
    <property type="match status" value="1"/>
</dbReference>
<evidence type="ECO:0000256" key="2">
    <source>
        <dbReference type="SAM" id="SignalP"/>
    </source>
</evidence>
<dbReference type="GO" id="GO:0030247">
    <property type="term" value="F:polysaccharide binding"/>
    <property type="evidence" value="ECO:0007669"/>
    <property type="project" value="UniProtKB-UniRule"/>
</dbReference>
<feature type="chain" id="PRO_5038614404" evidence="2">
    <location>
        <begin position="20"/>
        <end position="345"/>
    </location>
</feature>
<dbReference type="PROSITE" id="PS51318">
    <property type="entry name" value="TAT"/>
    <property type="match status" value="1"/>
</dbReference>
<dbReference type="EMBL" id="JACHIR010000001">
    <property type="protein sequence ID" value="MBB5896518.1"/>
    <property type="molecule type" value="Genomic_DNA"/>
</dbReference>
<dbReference type="SUPFAM" id="SSF81296">
    <property type="entry name" value="E set domains"/>
    <property type="match status" value="1"/>
</dbReference>
<feature type="domain" description="CBM2" evidence="3">
    <location>
        <begin position="240"/>
        <end position="345"/>
    </location>
</feature>
<reference evidence="4 5" key="1">
    <citation type="submission" date="2020-08" db="EMBL/GenBank/DDBJ databases">
        <title>Sequencing the genomes of 1000 actinobacteria strains.</title>
        <authorList>
            <person name="Klenk H.-P."/>
        </authorList>
    </citation>
    <scope>NUCLEOTIDE SEQUENCE [LARGE SCALE GENOMIC DNA]</scope>
    <source>
        <strain evidence="4 5">DSM 43851</strain>
    </source>
</reference>
<dbReference type="AlphaFoldDB" id="A0A7W9KPT5"/>
<dbReference type="InterPro" id="IPR008965">
    <property type="entry name" value="CBM2/CBM3_carb-bd_dom_sf"/>
</dbReference>
<dbReference type="InterPro" id="IPR001919">
    <property type="entry name" value="CBD2"/>
</dbReference>
<accession>A0A7W9KPT5</accession>
<dbReference type="PROSITE" id="PS51173">
    <property type="entry name" value="CBM2"/>
    <property type="match status" value="1"/>
</dbReference>
<dbReference type="Gene3D" id="2.70.50.50">
    <property type="entry name" value="chitin-binding protein cbp21"/>
    <property type="match status" value="1"/>
</dbReference>
<organism evidence="4 5">
    <name type="scientific">Kutzneria kofuensis</name>
    <dbReference type="NCBI Taxonomy" id="103725"/>
    <lineage>
        <taxon>Bacteria</taxon>
        <taxon>Bacillati</taxon>
        <taxon>Actinomycetota</taxon>
        <taxon>Actinomycetes</taxon>
        <taxon>Pseudonocardiales</taxon>
        <taxon>Pseudonocardiaceae</taxon>
        <taxon>Kutzneria</taxon>
    </lineage>
</organism>
<evidence type="ECO:0000256" key="1">
    <source>
        <dbReference type="ARBA" id="ARBA00022729"/>
    </source>
</evidence>
<dbReference type="GO" id="GO:0004553">
    <property type="term" value="F:hydrolase activity, hydrolyzing O-glycosyl compounds"/>
    <property type="evidence" value="ECO:0007669"/>
    <property type="project" value="InterPro"/>
</dbReference>
<feature type="signal peptide" evidence="2">
    <location>
        <begin position="1"/>
        <end position="19"/>
    </location>
</feature>
<evidence type="ECO:0000313" key="5">
    <source>
        <dbReference type="Proteomes" id="UP000585638"/>
    </source>
</evidence>
<dbReference type="Pfam" id="PF00553">
    <property type="entry name" value="CBM_2"/>
    <property type="match status" value="1"/>
</dbReference>
<dbReference type="SMART" id="SM00637">
    <property type="entry name" value="CBD_II"/>
    <property type="match status" value="1"/>
</dbReference>
<comment type="caution">
    <text evidence="4">The sequence shown here is derived from an EMBL/GenBank/DDBJ whole genome shotgun (WGS) entry which is preliminary data.</text>
</comment>
<dbReference type="GO" id="GO:0005975">
    <property type="term" value="P:carbohydrate metabolic process"/>
    <property type="evidence" value="ECO:0007669"/>
    <property type="project" value="InterPro"/>
</dbReference>
<gene>
    <name evidence="4" type="ORF">BJ998_007714</name>
</gene>
<dbReference type="InterPro" id="IPR051024">
    <property type="entry name" value="GlcNAc_Chitin_IntDeg"/>
</dbReference>